<evidence type="ECO:0000313" key="7">
    <source>
        <dbReference type="Proteomes" id="UP000627155"/>
    </source>
</evidence>
<dbReference type="CDD" id="cd04301">
    <property type="entry name" value="NAT_SF"/>
    <property type="match status" value="1"/>
</dbReference>
<evidence type="ECO:0000313" key="4">
    <source>
        <dbReference type="EMBL" id="PTI30549.1"/>
    </source>
</evidence>
<protein>
    <submittedName>
        <fullName evidence="4">GNAT family N-acetyltransferase</fullName>
    </submittedName>
</protein>
<dbReference type="SUPFAM" id="SSF55729">
    <property type="entry name" value="Acyl-CoA N-acyltransferases (Nat)"/>
    <property type="match status" value="1"/>
</dbReference>
<gene>
    <name evidence="4" type="ORF">BU072_02330</name>
    <name evidence="5" type="ORF">I6J37_02450</name>
</gene>
<dbReference type="Gene3D" id="3.40.630.30">
    <property type="match status" value="1"/>
</dbReference>
<dbReference type="Pfam" id="PF00583">
    <property type="entry name" value="Acetyltransf_1"/>
    <property type="match status" value="1"/>
</dbReference>
<dbReference type="EMBL" id="CP069486">
    <property type="protein sequence ID" value="QRO85587.1"/>
    <property type="molecule type" value="Genomic_DNA"/>
</dbReference>
<reference evidence="4" key="2">
    <citation type="submission" date="2018-03" db="EMBL/GenBank/DDBJ databases">
        <authorList>
            <person name="Keele B.F."/>
        </authorList>
    </citation>
    <scope>NUCLEOTIDE SEQUENCE</scope>
    <source>
        <strain evidence="4">SNUC 2204</strain>
    </source>
</reference>
<feature type="domain" description="N-acetyltransferase" evidence="3">
    <location>
        <begin position="4"/>
        <end position="172"/>
    </location>
</feature>
<dbReference type="InterPro" id="IPR016181">
    <property type="entry name" value="Acyl_CoA_acyltransferase"/>
</dbReference>
<dbReference type="PANTHER" id="PTHR42919">
    <property type="entry name" value="N-ALPHA-ACETYLTRANSFERASE"/>
    <property type="match status" value="1"/>
</dbReference>
<dbReference type="GO" id="GO:0016747">
    <property type="term" value="F:acyltransferase activity, transferring groups other than amino-acyl groups"/>
    <property type="evidence" value="ECO:0007669"/>
    <property type="project" value="InterPro"/>
</dbReference>
<dbReference type="GeneID" id="64115591"/>
<sequence length="172" mass="20128">MNEIEIVAVKDEEVEALSDICKTTFKDTFEHDMSQQDLFAYFDEAYNHKVLLDELHNQQSWYYFAKIDGEVAGYMKLNVGDAQTESMGEDYLEVQRLYMYKQFQSKGIGSKLMKQAFEIAEKEHKKKLWLGVWEHNHQALKFYTKHGYKIVGSHQFIAGDDVSTDYIVETTL</sequence>
<evidence type="ECO:0000313" key="5">
    <source>
        <dbReference type="EMBL" id="QRO85587.1"/>
    </source>
</evidence>
<reference evidence="4 6" key="1">
    <citation type="journal article" date="2016" name="Front. Microbiol.">
        <title>Comprehensive Phylogenetic Analysis of Bovine Non-aureus Staphylococci Species Based on Whole-Genome Sequencing.</title>
        <authorList>
            <person name="Naushad S."/>
            <person name="Barkema H.W."/>
            <person name="Luby C."/>
            <person name="Condas L.A."/>
            <person name="Nobrega D.B."/>
            <person name="Carson D.A."/>
            <person name="De Buck J."/>
        </authorList>
    </citation>
    <scope>NUCLEOTIDE SEQUENCE [LARGE SCALE GENOMIC DNA]</scope>
    <source>
        <strain evidence="4 6">SNUC 2204</strain>
    </source>
</reference>
<dbReference type="RefSeq" id="WP_016912771.1">
    <property type="nucleotide sequence ID" value="NZ_BMDF01000013.1"/>
</dbReference>
<accession>A0A2T4PVQ9</accession>
<dbReference type="Proteomes" id="UP000241209">
    <property type="component" value="Unassembled WGS sequence"/>
</dbReference>
<dbReference type="AlphaFoldDB" id="A0A2T4PVQ9"/>
<dbReference type="InterPro" id="IPR000182">
    <property type="entry name" value="GNAT_dom"/>
</dbReference>
<dbReference type="EMBL" id="PZFK01000004">
    <property type="protein sequence ID" value="PTI30549.1"/>
    <property type="molecule type" value="Genomic_DNA"/>
</dbReference>
<keyword evidence="1 4" id="KW-0808">Transferase</keyword>
<name>A0A2T4PVQ9_9STAP</name>
<keyword evidence="2" id="KW-0012">Acyltransferase</keyword>
<dbReference type="PROSITE" id="PS51186">
    <property type="entry name" value="GNAT"/>
    <property type="match status" value="1"/>
</dbReference>
<dbReference type="STRING" id="1167632.GCA_000286335_02093"/>
<evidence type="ECO:0000259" key="3">
    <source>
        <dbReference type="PROSITE" id="PS51186"/>
    </source>
</evidence>
<evidence type="ECO:0000256" key="1">
    <source>
        <dbReference type="ARBA" id="ARBA00022679"/>
    </source>
</evidence>
<dbReference type="OrthoDB" id="7205533at2"/>
<keyword evidence="7" id="KW-1185">Reference proteome</keyword>
<organism evidence="4 6">
    <name type="scientific">Mammaliicoccus vitulinus</name>
    <dbReference type="NCBI Taxonomy" id="71237"/>
    <lineage>
        <taxon>Bacteria</taxon>
        <taxon>Bacillati</taxon>
        <taxon>Bacillota</taxon>
        <taxon>Bacilli</taxon>
        <taxon>Bacillales</taxon>
        <taxon>Staphylococcaceae</taxon>
        <taxon>Mammaliicoccus</taxon>
    </lineage>
</organism>
<evidence type="ECO:0000313" key="6">
    <source>
        <dbReference type="Proteomes" id="UP000241209"/>
    </source>
</evidence>
<reference evidence="5 7" key="3">
    <citation type="submission" date="2021-02" db="EMBL/GenBank/DDBJ databases">
        <title>FDA dAtabase for Regulatory Grade micrObial Sequences (FDA-ARGOS): Supporting development and validation of Infectious Disease Dx tests.</title>
        <authorList>
            <person name="Sproer C."/>
            <person name="Gronow S."/>
            <person name="Severitt S."/>
            <person name="Schroder I."/>
            <person name="Tallon L."/>
            <person name="Sadzewicz L."/>
            <person name="Zhao X."/>
            <person name="Boylan J."/>
            <person name="Ott S."/>
            <person name="Bowen H."/>
            <person name="Vavikolanu K."/>
            <person name="Mehta A."/>
            <person name="Aluvathingal J."/>
            <person name="Nadendla S."/>
            <person name="Lowell S."/>
            <person name="Myers T."/>
            <person name="Yan Y."/>
            <person name="Sichtig H."/>
        </authorList>
    </citation>
    <scope>NUCLEOTIDE SEQUENCE [LARGE SCALE GENOMIC DNA]</scope>
    <source>
        <strain evidence="5 7">FDAARGOS_1207</strain>
    </source>
</reference>
<evidence type="ECO:0000256" key="2">
    <source>
        <dbReference type="ARBA" id="ARBA00023315"/>
    </source>
</evidence>
<proteinExistence type="predicted"/>
<dbReference type="InterPro" id="IPR051556">
    <property type="entry name" value="N-term/lysine_N-AcTrnsfr"/>
</dbReference>
<dbReference type="PANTHER" id="PTHR42919:SF8">
    <property type="entry name" value="N-ALPHA-ACETYLTRANSFERASE 50"/>
    <property type="match status" value="1"/>
</dbReference>
<dbReference type="Proteomes" id="UP000627155">
    <property type="component" value="Chromosome"/>
</dbReference>